<sequence length="389" mass="41837">MSEVSRRDSARADDDAPGGHDPVEVEFWRPPAAEPAPRIPPLGPAAEHRGAADAAAANRDYDRALRERFRAMVRGLEQGGVLEVRRSRTADETAQDVSRALPPEASDEIQPAARDFDEVVYGGRRATEDEYRRLESADRYSAAAPPPKHGPADTEPVEVRTRKRRALPPVPDLLRNPKFWAAVLASLALALVLWGALNALGTPPAPKPPQQPDIPPPPKPPADSDDTCWIFCSGEDSIFTRMPPWLAFGGLQFLIAAAAVAWWRARRRGALVREPRPVEVAANELLAGQAALYRRSGDHEYVAAKLRAATLRRVRPTLGVPADARPEQIVAAVSARTGTDQQLVGTALYGPVPDTEALRIVAAVLDLIEADTPSSTPAGATAGPTGGDR</sequence>
<dbReference type="EMBL" id="JAGGMR010000001">
    <property type="protein sequence ID" value="MBP2188184.1"/>
    <property type="molecule type" value="Genomic_DNA"/>
</dbReference>
<name>A0ABS4QAS6_9NOCA</name>
<evidence type="ECO:0000256" key="1">
    <source>
        <dbReference type="SAM" id="MobiDB-lite"/>
    </source>
</evidence>
<feature type="region of interest" description="Disordered" evidence="1">
    <location>
        <begin position="136"/>
        <end position="160"/>
    </location>
</feature>
<feature type="compositionally biased region" description="Basic and acidic residues" evidence="1">
    <location>
        <begin position="1"/>
        <end position="27"/>
    </location>
</feature>
<gene>
    <name evidence="4" type="ORF">BJ987_001085</name>
</gene>
<feature type="region of interest" description="Disordered" evidence="1">
    <location>
        <begin position="203"/>
        <end position="225"/>
    </location>
</feature>
<keyword evidence="2" id="KW-0812">Transmembrane</keyword>
<feature type="transmembrane region" description="Helical" evidence="2">
    <location>
        <begin position="245"/>
        <end position="263"/>
    </location>
</feature>
<feature type="region of interest" description="Disordered" evidence="1">
    <location>
        <begin position="1"/>
        <end position="58"/>
    </location>
</feature>
<feature type="compositionally biased region" description="Pro residues" evidence="1">
    <location>
        <begin position="203"/>
        <end position="221"/>
    </location>
</feature>
<protein>
    <recommendedName>
        <fullName evidence="3">Protein-glutamine gamma-glutamyltransferase-like C-terminal domain-containing protein</fullName>
    </recommendedName>
</protein>
<comment type="caution">
    <text evidence="4">The sequence shown here is derived from an EMBL/GenBank/DDBJ whole genome shotgun (WGS) entry which is preliminary data.</text>
</comment>
<feature type="compositionally biased region" description="Pro residues" evidence="1">
    <location>
        <begin position="32"/>
        <end position="43"/>
    </location>
</feature>
<organism evidence="4 5">
    <name type="scientific">Nocardia goodfellowii</name>
    <dbReference type="NCBI Taxonomy" id="882446"/>
    <lineage>
        <taxon>Bacteria</taxon>
        <taxon>Bacillati</taxon>
        <taxon>Actinomycetota</taxon>
        <taxon>Actinomycetes</taxon>
        <taxon>Mycobacteriales</taxon>
        <taxon>Nocardiaceae</taxon>
        <taxon>Nocardia</taxon>
    </lineage>
</organism>
<reference evidence="4 5" key="1">
    <citation type="submission" date="2021-03" db="EMBL/GenBank/DDBJ databases">
        <title>Sequencing the genomes of 1000 actinobacteria strains.</title>
        <authorList>
            <person name="Klenk H.-P."/>
        </authorList>
    </citation>
    <scope>NUCLEOTIDE SEQUENCE [LARGE SCALE GENOMIC DNA]</scope>
    <source>
        <strain evidence="4 5">DSM 45516</strain>
    </source>
</reference>
<accession>A0ABS4QAS6</accession>
<evidence type="ECO:0000313" key="5">
    <source>
        <dbReference type="Proteomes" id="UP001519325"/>
    </source>
</evidence>
<proteinExistence type="predicted"/>
<dbReference type="Pfam" id="PF13559">
    <property type="entry name" value="DUF4129"/>
    <property type="match status" value="1"/>
</dbReference>
<feature type="domain" description="Protein-glutamine gamma-glutamyltransferase-like C-terminal" evidence="3">
    <location>
        <begin position="68"/>
        <end position="139"/>
    </location>
</feature>
<keyword evidence="2" id="KW-1133">Transmembrane helix</keyword>
<feature type="region of interest" description="Disordered" evidence="1">
    <location>
        <begin position="87"/>
        <end position="107"/>
    </location>
</feature>
<evidence type="ECO:0000259" key="3">
    <source>
        <dbReference type="Pfam" id="PF13559"/>
    </source>
</evidence>
<evidence type="ECO:0000256" key="2">
    <source>
        <dbReference type="SAM" id="Phobius"/>
    </source>
</evidence>
<keyword evidence="2" id="KW-0472">Membrane</keyword>
<dbReference type="InterPro" id="IPR025403">
    <property type="entry name" value="TgpA-like_C"/>
</dbReference>
<evidence type="ECO:0000313" key="4">
    <source>
        <dbReference type="EMBL" id="MBP2188184.1"/>
    </source>
</evidence>
<feature type="transmembrane region" description="Helical" evidence="2">
    <location>
        <begin position="179"/>
        <end position="197"/>
    </location>
</feature>
<keyword evidence="5" id="KW-1185">Reference proteome</keyword>
<dbReference type="Proteomes" id="UP001519325">
    <property type="component" value="Unassembled WGS sequence"/>
</dbReference>
<dbReference type="RefSeq" id="WP_209885260.1">
    <property type="nucleotide sequence ID" value="NZ_JAGGMR010000001.1"/>
</dbReference>